<evidence type="ECO:0000259" key="11">
    <source>
        <dbReference type="Pfam" id="PF13231"/>
    </source>
</evidence>
<comment type="caution">
    <text evidence="12">The sequence shown here is derived from an EMBL/GenBank/DDBJ whole genome shotgun (WGS) entry which is preliminary data.</text>
</comment>
<dbReference type="InterPro" id="IPR005599">
    <property type="entry name" value="GPI_mannosylTrfase"/>
</dbReference>
<dbReference type="InterPro" id="IPR050297">
    <property type="entry name" value="LipidA_mod_glycosyltrf_83"/>
</dbReference>
<dbReference type="InterPro" id="IPR038731">
    <property type="entry name" value="RgtA/B/C-like"/>
</dbReference>
<dbReference type="Pfam" id="PF13231">
    <property type="entry name" value="PMT_2"/>
    <property type="match status" value="1"/>
</dbReference>
<evidence type="ECO:0000313" key="13">
    <source>
        <dbReference type="Proteomes" id="UP000177371"/>
    </source>
</evidence>
<protein>
    <recommendedName>
        <fullName evidence="11">Glycosyltransferase RgtA/B/C/D-like domain-containing protein</fullName>
    </recommendedName>
</protein>
<evidence type="ECO:0000256" key="3">
    <source>
        <dbReference type="ARBA" id="ARBA00022475"/>
    </source>
</evidence>
<gene>
    <name evidence="12" type="ORF">A2W32_04245</name>
</gene>
<feature type="domain" description="Glycosyltransferase RgtA/B/C/D-like" evidence="11">
    <location>
        <begin position="127"/>
        <end position="221"/>
    </location>
</feature>
<evidence type="ECO:0000256" key="8">
    <source>
        <dbReference type="ARBA" id="ARBA00022989"/>
    </source>
</evidence>
<keyword evidence="8 10" id="KW-1133">Transmembrane helix</keyword>
<evidence type="ECO:0000256" key="6">
    <source>
        <dbReference type="ARBA" id="ARBA00022692"/>
    </source>
</evidence>
<dbReference type="GO" id="GO:0009103">
    <property type="term" value="P:lipopolysaccharide biosynthetic process"/>
    <property type="evidence" value="ECO:0007669"/>
    <property type="project" value="UniProtKB-ARBA"/>
</dbReference>
<feature type="transmembrane region" description="Helical" evidence="10">
    <location>
        <begin position="277"/>
        <end position="301"/>
    </location>
</feature>
<dbReference type="GO" id="GO:0016763">
    <property type="term" value="F:pentosyltransferase activity"/>
    <property type="evidence" value="ECO:0007669"/>
    <property type="project" value="TreeGrafter"/>
</dbReference>
<keyword evidence="3" id="KW-1003">Cell membrane</keyword>
<keyword evidence="9 10" id="KW-0472">Membrane</keyword>
<feature type="transmembrane region" description="Helical" evidence="10">
    <location>
        <begin position="307"/>
        <end position="325"/>
    </location>
</feature>
<comment type="subcellular location">
    <subcellularLocation>
        <location evidence="2">Cell membrane</location>
        <topology evidence="2">Multi-pass membrane protein</topology>
    </subcellularLocation>
    <subcellularLocation>
        <location evidence="1">Endoplasmic reticulum membrane</location>
    </subcellularLocation>
</comment>
<evidence type="ECO:0000313" key="12">
    <source>
        <dbReference type="EMBL" id="OGC49377.1"/>
    </source>
</evidence>
<feature type="transmembrane region" description="Helical" evidence="10">
    <location>
        <begin position="106"/>
        <end position="130"/>
    </location>
</feature>
<feature type="transmembrane region" description="Helical" evidence="10">
    <location>
        <begin position="137"/>
        <end position="158"/>
    </location>
</feature>
<evidence type="ECO:0000256" key="5">
    <source>
        <dbReference type="ARBA" id="ARBA00022679"/>
    </source>
</evidence>
<feature type="transmembrane region" description="Helical" evidence="10">
    <location>
        <begin position="65"/>
        <end position="86"/>
    </location>
</feature>
<dbReference type="GO" id="GO:0005886">
    <property type="term" value="C:plasma membrane"/>
    <property type="evidence" value="ECO:0007669"/>
    <property type="project" value="UniProtKB-SubCell"/>
</dbReference>
<evidence type="ECO:0000256" key="7">
    <source>
        <dbReference type="ARBA" id="ARBA00022824"/>
    </source>
</evidence>
<evidence type="ECO:0000256" key="4">
    <source>
        <dbReference type="ARBA" id="ARBA00022676"/>
    </source>
</evidence>
<dbReference type="EMBL" id="MEUT01000051">
    <property type="protein sequence ID" value="OGC49377.1"/>
    <property type="molecule type" value="Genomic_DNA"/>
</dbReference>
<keyword evidence="4" id="KW-0328">Glycosyltransferase</keyword>
<sequence length="522" mass="59806">MNSITPNKKYLILLLIITGFIGMLFRLYHIEFGLPHSFHADEPEVTEPAIKYTYEFFNIIKNNDWYKLIPVSFVYGTFPVYIFTAFTMSFSKTLNILNVPFDKTSIFIYLRVVNSLISFLIVPMGAILYSKLFKDKLGVVITALLLAINWKLIALSHYVNNDTILTLLILISIYLLFKYWEKEKDTKFTILSGLVFGLAVGTKITALISLPVFILPFVFKKDYKALLGFLLISFGAFAASNPFSVILAGDFKNRIIEMLYREGGLVFDSADYSATKYLSALVNLLSSGVFLALLFGGSLAAKKKNKPAGLLILNIIIYLLFFTLQSRKVDRWIVPVLPFCIIFSSYFFSRVVQSLRSQGKLITIIAALFLGIIISHYFYFTLLLLSQYQKDTPKSASYLWLKDKVEISNTVLAVTEEGLDPINKIPGSMVIQFNVYESDSAQYFFPPNPHLFKYIVLASKPMSYYKNELVKHKYPVYFNRWNEFESSLFNTKDFEMIKEFTLTKPNLANLSDVYIFKNLNML</sequence>
<feature type="transmembrane region" description="Helical" evidence="10">
    <location>
        <begin position="332"/>
        <end position="349"/>
    </location>
</feature>
<dbReference type="AlphaFoldDB" id="A0A1F4UWP0"/>
<feature type="transmembrane region" description="Helical" evidence="10">
    <location>
        <begin position="361"/>
        <end position="385"/>
    </location>
</feature>
<keyword evidence="5" id="KW-0808">Transferase</keyword>
<evidence type="ECO:0000256" key="9">
    <source>
        <dbReference type="ARBA" id="ARBA00023136"/>
    </source>
</evidence>
<dbReference type="PANTHER" id="PTHR33908:SF11">
    <property type="entry name" value="MEMBRANE PROTEIN"/>
    <property type="match status" value="1"/>
</dbReference>
<feature type="transmembrane region" description="Helical" evidence="10">
    <location>
        <begin position="193"/>
        <end position="219"/>
    </location>
</feature>
<dbReference type="STRING" id="1802610.A2W32_04245"/>
<feature type="transmembrane region" description="Helical" evidence="10">
    <location>
        <begin position="12"/>
        <end position="28"/>
    </location>
</feature>
<dbReference type="Pfam" id="PF03901">
    <property type="entry name" value="Glyco_transf_22"/>
    <property type="match status" value="1"/>
</dbReference>
<proteinExistence type="predicted"/>
<reference evidence="12 13" key="1">
    <citation type="journal article" date="2016" name="Nat. Commun.">
        <title>Thousands of microbial genomes shed light on interconnected biogeochemical processes in an aquifer system.</title>
        <authorList>
            <person name="Anantharaman K."/>
            <person name="Brown C.T."/>
            <person name="Hug L.A."/>
            <person name="Sharon I."/>
            <person name="Castelle C.J."/>
            <person name="Probst A.J."/>
            <person name="Thomas B.C."/>
            <person name="Singh A."/>
            <person name="Wilkins M.J."/>
            <person name="Karaoz U."/>
            <person name="Brodie E.L."/>
            <person name="Williams K.H."/>
            <person name="Hubbard S.S."/>
            <person name="Banfield J.F."/>
        </authorList>
    </citation>
    <scope>NUCLEOTIDE SEQUENCE [LARGE SCALE GENOMIC DNA]</scope>
</reference>
<feature type="transmembrane region" description="Helical" evidence="10">
    <location>
        <begin position="225"/>
        <end position="248"/>
    </location>
</feature>
<evidence type="ECO:0000256" key="2">
    <source>
        <dbReference type="ARBA" id="ARBA00004651"/>
    </source>
</evidence>
<dbReference type="Proteomes" id="UP000177371">
    <property type="component" value="Unassembled WGS sequence"/>
</dbReference>
<dbReference type="PANTHER" id="PTHR33908">
    <property type="entry name" value="MANNOSYLTRANSFERASE YKCB-RELATED"/>
    <property type="match status" value="1"/>
</dbReference>
<accession>A0A1F4UWP0</accession>
<organism evidence="12 13">
    <name type="scientific">candidate division WWE3 bacterium RBG_16_37_10</name>
    <dbReference type="NCBI Taxonomy" id="1802610"/>
    <lineage>
        <taxon>Bacteria</taxon>
        <taxon>Katanobacteria</taxon>
    </lineage>
</organism>
<evidence type="ECO:0000256" key="10">
    <source>
        <dbReference type="SAM" id="Phobius"/>
    </source>
</evidence>
<feature type="transmembrane region" description="Helical" evidence="10">
    <location>
        <begin position="164"/>
        <end position="181"/>
    </location>
</feature>
<keyword evidence="7" id="KW-0256">Endoplasmic reticulum</keyword>
<evidence type="ECO:0000256" key="1">
    <source>
        <dbReference type="ARBA" id="ARBA00004586"/>
    </source>
</evidence>
<keyword evidence="6 10" id="KW-0812">Transmembrane</keyword>
<name>A0A1F4UWP0_UNCKA</name>